<name>A0A060VXQ8_ONCMY</name>
<feature type="compositionally biased region" description="Polar residues" evidence="1">
    <location>
        <begin position="160"/>
        <end position="171"/>
    </location>
</feature>
<evidence type="ECO:0000313" key="2">
    <source>
        <dbReference type="EMBL" id="CDQ59596.1"/>
    </source>
</evidence>
<feature type="compositionally biased region" description="Low complexity" evidence="1">
    <location>
        <begin position="66"/>
        <end position="76"/>
    </location>
</feature>
<feature type="compositionally biased region" description="Basic residues" evidence="1">
    <location>
        <begin position="202"/>
        <end position="211"/>
    </location>
</feature>
<feature type="compositionally biased region" description="Basic and acidic residues" evidence="1">
    <location>
        <begin position="181"/>
        <end position="197"/>
    </location>
</feature>
<evidence type="ECO:0000313" key="3">
    <source>
        <dbReference type="Proteomes" id="UP000193380"/>
    </source>
</evidence>
<dbReference type="STRING" id="8022.A0A060VXQ8"/>
<reference evidence="2" key="1">
    <citation type="journal article" date="2014" name="Nat. Commun.">
        <title>The rainbow trout genome provides novel insights into evolution after whole-genome duplication in vertebrates.</title>
        <authorList>
            <person name="Berthelot C."/>
            <person name="Brunet F."/>
            <person name="Chalopin D."/>
            <person name="Juanchich A."/>
            <person name="Bernard M."/>
            <person name="Noel B."/>
            <person name="Bento P."/>
            <person name="Da Silva C."/>
            <person name="Labadie K."/>
            <person name="Alberti A."/>
            <person name="Aury J.M."/>
            <person name="Louis A."/>
            <person name="Dehais P."/>
            <person name="Bardou P."/>
            <person name="Montfort J."/>
            <person name="Klopp C."/>
            <person name="Cabau C."/>
            <person name="Gaspin C."/>
            <person name="Thorgaard G.H."/>
            <person name="Boussaha M."/>
            <person name="Quillet E."/>
            <person name="Guyomard R."/>
            <person name="Galiana D."/>
            <person name="Bobe J."/>
            <person name="Volff J.N."/>
            <person name="Genet C."/>
            <person name="Wincker P."/>
            <person name="Jaillon O."/>
            <person name="Roest Crollius H."/>
            <person name="Guiguen Y."/>
        </authorList>
    </citation>
    <scope>NUCLEOTIDE SEQUENCE [LARGE SCALE GENOMIC DNA]</scope>
</reference>
<accession>A0A060VXQ8</accession>
<dbReference type="AlphaFoldDB" id="A0A060VXQ8"/>
<protein>
    <submittedName>
        <fullName evidence="2">Uncharacterized protein</fullName>
    </submittedName>
</protein>
<dbReference type="Proteomes" id="UP000193380">
    <property type="component" value="Unassembled WGS sequence"/>
</dbReference>
<feature type="compositionally biased region" description="Basic and acidic residues" evidence="1">
    <location>
        <begin position="212"/>
        <end position="233"/>
    </location>
</feature>
<proteinExistence type="predicted"/>
<dbReference type="EMBL" id="FR904329">
    <property type="protein sequence ID" value="CDQ59596.1"/>
    <property type="molecule type" value="Genomic_DNA"/>
</dbReference>
<organism evidence="2 3">
    <name type="scientific">Oncorhynchus mykiss</name>
    <name type="common">Rainbow trout</name>
    <name type="synonym">Salmo gairdneri</name>
    <dbReference type="NCBI Taxonomy" id="8022"/>
    <lineage>
        <taxon>Eukaryota</taxon>
        <taxon>Metazoa</taxon>
        <taxon>Chordata</taxon>
        <taxon>Craniata</taxon>
        <taxon>Vertebrata</taxon>
        <taxon>Euteleostomi</taxon>
        <taxon>Actinopterygii</taxon>
        <taxon>Neopterygii</taxon>
        <taxon>Teleostei</taxon>
        <taxon>Protacanthopterygii</taxon>
        <taxon>Salmoniformes</taxon>
        <taxon>Salmonidae</taxon>
        <taxon>Salmoninae</taxon>
        <taxon>Oncorhynchus</taxon>
    </lineage>
</organism>
<feature type="compositionally biased region" description="Basic and acidic residues" evidence="1">
    <location>
        <begin position="33"/>
        <end position="45"/>
    </location>
</feature>
<gene>
    <name evidence="2" type="ORF">GSONMT00080190001</name>
</gene>
<feature type="compositionally biased region" description="Low complexity" evidence="1">
    <location>
        <begin position="137"/>
        <end position="148"/>
    </location>
</feature>
<sequence>MPSNTVATANTAAFKNSDYTCDAPGNRMSESTILDKEPASEEKPAKSNTSCKVVRPAGRKRKPIPVEGSVSVKESVVGGGCNSRTGLAAERERQSVSVAQVHNGVVSSGHADRDRTQAGARCCPKQDRKASEKNGLPGAPGTPSAPASRAEDAPPETHTLLCQSRSLSPPSLENGFLLSREPSRDEQDDSEKDKEETLPTPPRKKRGRRKLERPTKCREKGPAGVSDERNGGP</sequence>
<dbReference type="PaxDb" id="8022-A0A060VXQ8"/>
<evidence type="ECO:0000256" key="1">
    <source>
        <dbReference type="SAM" id="MobiDB-lite"/>
    </source>
</evidence>
<feature type="region of interest" description="Disordered" evidence="1">
    <location>
        <begin position="16"/>
        <end position="233"/>
    </location>
</feature>
<reference evidence="2" key="2">
    <citation type="submission" date="2014-03" db="EMBL/GenBank/DDBJ databases">
        <authorList>
            <person name="Genoscope - CEA"/>
        </authorList>
    </citation>
    <scope>NUCLEOTIDE SEQUENCE</scope>
</reference>